<dbReference type="Pfam" id="PF02514">
    <property type="entry name" value="CobN-Mg_chel"/>
    <property type="match status" value="1"/>
</dbReference>
<keyword evidence="3" id="KW-1185">Reference proteome</keyword>
<name>A0A6G7PYR6_9BACT</name>
<reference evidence="2 3" key="1">
    <citation type="submission" date="2020-02" db="EMBL/GenBank/DDBJ databases">
        <title>Genome analysis of Thermosulfuriphilus ammonigenes ST65T, an anaerobic thermophilic chemolithoautotrophic bacterium isolated from a deep-sea hydrothermal vent.</title>
        <authorList>
            <person name="Slobodkina G."/>
            <person name="Allioux M."/>
            <person name="Merkel A."/>
            <person name="Alain K."/>
            <person name="Jebbar M."/>
            <person name="Slobodkin A."/>
        </authorList>
    </citation>
    <scope>NUCLEOTIDE SEQUENCE [LARGE SCALE GENOMIC DNA]</scope>
    <source>
        <strain evidence="2 3">ST65</strain>
    </source>
</reference>
<dbReference type="PANTHER" id="PTHR44119:SF4">
    <property type="entry name" value="AEROBIC COBALTOCHELATASE SUBUNIT COBN"/>
    <property type="match status" value="1"/>
</dbReference>
<dbReference type="AlphaFoldDB" id="A0A6G7PYR6"/>
<proteinExistence type="predicted"/>
<dbReference type="Proteomes" id="UP000502179">
    <property type="component" value="Chromosome"/>
</dbReference>
<dbReference type="InterPro" id="IPR003672">
    <property type="entry name" value="CobN/Mg_chltase"/>
</dbReference>
<gene>
    <name evidence="2" type="ORF">G4V39_11160</name>
</gene>
<evidence type="ECO:0000259" key="1">
    <source>
        <dbReference type="Pfam" id="PF02514"/>
    </source>
</evidence>
<evidence type="ECO:0000313" key="3">
    <source>
        <dbReference type="Proteomes" id="UP000502179"/>
    </source>
</evidence>
<organism evidence="2 3">
    <name type="scientific">Thermosulfuriphilus ammonigenes</name>
    <dbReference type="NCBI Taxonomy" id="1936021"/>
    <lineage>
        <taxon>Bacteria</taxon>
        <taxon>Pseudomonadati</taxon>
        <taxon>Thermodesulfobacteriota</taxon>
        <taxon>Thermodesulfobacteria</taxon>
        <taxon>Thermodesulfobacteriales</taxon>
        <taxon>Thermodesulfobacteriaceae</taxon>
        <taxon>Thermosulfuriphilus</taxon>
    </lineage>
</organism>
<feature type="domain" description="CobN/magnesium chelatase" evidence="1">
    <location>
        <begin position="119"/>
        <end position="1196"/>
    </location>
</feature>
<dbReference type="KEGG" id="tav:G4V39_11160"/>
<sequence>MKRRLIYYTSSGTELVSLSAAAKRLKREGIPLEVVARSRLDVFDRRQVARLVSLGREAEAVIICPHGGEDSVPGCRDLLAGASKALIHIQPTGGSDDDLALAQSYCDLNSPKFKRRYLYLRYGDEENLYRLLRFVFWELTGEGPEPPPPSPPAFEGIYHPLYSGPMEVEAYLSWARERLGEARPIVGLWFFQGYRLSGDLAPVDRFIELLEARGAIALAVFHRRFMEEGLPALSPGAVAEKFFCLHGQVVIDCLINLQPFSMTLLWPETKTIYPHLDVPVIQAVVSFSSRAQWEEGLQGLSPMDLSISVAQPELDGCLISTIVATREVVGKDEITGATLARLVPVEERVKKVVSQALSWANLRRTPPERRRLAIVFHHYPPRADRLGCAFGLDSFESVARLLVELKEAGYHLERLYEDGNAVARELLASLISDRRYLSPQEMASRAVGSISADRALVWHEQRPSKVKEKMEASWGRPPAGPFVHEGRTLFWGVINGNIFITLQPPRGHLERLENLSSEQLNLHDPELPPTHHYLFFYRWLRDDFGAQAVIHVGKHGSLEWLPGKAVALSEECYPDLAITDLPNIYPYIVNDPGEGTQAKRRSYCAIIDHMIPPQMAAGHYGELEEIAEKIDQWRLLQGEDPAKAQLVFEKIKALATKAKLDEDLNLKLKDTPEDYVESLHHYLEEIAETHVNDGLHVLGKPPEGKRLYSTLSAMVKVSLERPSPHEVLKELFPELKASERVARVEKMIEEALVKGSFPPDPRLREALSFICQDLWPRIQGIREEIDFLVAALSGRFVPPGPSGAPTRGTYEVLPTGRNFYSVDPLKIPSPEAWETGVRQARALMARHLKDHGRYPRALAMVIWGSPTMRTRGDDLAEALYLLGTRPVWHQSGRVLGVEVIPTEELEFPRVDVTIRTSGFFRDAFPNLLNLLDQAICLVARLKEPSEKNFLAAHVKEDLERLVLEGLSPEEAFRRASFRVFSDRPGTYGAGVGEILDSGRWERPEDLGDVYIRWGGYAYGENTYGAAATEDFRRTLSRVEVTVKNVDTREMDIFSSDDFNAYHGGLNTAVLSARGEAPVSYTGDSADPRAPKIRTTAEEARFIFRTRVLNPRWIEGMKRHGYKGAGDLSRLVDICFQWDATSKVLDDWMYESLARTYALDTEMQRFFEKHNPHALLNIAERLLEAARRGLWREPEEKTIDDLTDLFLKMEAQVE</sequence>
<dbReference type="RefSeq" id="WP_166033017.1">
    <property type="nucleotide sequence ID" value="NZ_CP048877.1"/>
</dbReference>
<protein>
    <submittedName>
        <fullName evidence="2">Cobaltochelatase subunit CobN</fullName>
    </submittedName>
</protein>
<evidence type="ECO:0000313" key="2">
    <source>
        <dbReference type="EMBL" id="QIJ72802.1"/>
    </source>
</evidence>
<dbReference type="PANTHER" id="PTHR44119">
    <property type="entry name" value="MAGNESIUM-CHELATASE SUBUNIT CHLH, CHLOROPLASTIC"/>
    <property type="match status" value="1"/>
</dbReference>
<dbReference type="CDD" id="cd10150">
    <property type="entry name" value="CobN_like"/>
    <property type="match status" value="1"/>
</dbReference>
<dbReference type="EMBL" id="CP048877">
    <property type="protein sequence ID" value="QIJ72802.1"/>
    <property type="molecule type" value="Genomic_DNA"/>
</dbReference>
<accession>A0A6G7PYR6</accession>